<evidence type="ECO:0000313" key="2">
    <source>
        <dbReference type="EMBL" id="CAH9124896.1"/>
    </source>
</evidence>
<comment type="caution">
    <text evidence="2">The sequence shown here is derived from an EMBL/GenBank/DDBJ whole genome shotgun (WGS) entry which is preliminary data.</text>
</comment>
<protein>
    <submittedName>
        <fullName evidence="2">Uncharacterized protein</fullName>
    </submittedName>
</protein>
<dbReference type="AlphaFoldDB" id="A0AAV0EQ24"/>
<evidence type="ECO:0000313" key="3">
    <source>
        <dbReference type="Proteomes" id="UP001152523"/>
    </source>
</evidence>
<evidence type="ECO:0000256" key="1">
    <source>
        <dbReference type="SAM" id="MobiDB-lite"/>
    </source>
</evidence>
<sequence length="120" mass="13817">MERSDHEFQLSSQGRGSHGQDWTSFMEQCRNPCPSITSRPSDRSGAKTNTKEIDGDLILITPGIEALSRLLEKDKSQGRRLEIVCWNCFFEICIHWTFASSYVWRNSKYTLSNIELIDNV</sequence>
<feature type="compositionally biased region" description="Polar residues" evidence="1">
    <location>
        <begin position="9"/>
        <end position="22"/>
    </location>
</feature>
<accession>A0AAV0EQ24</accession>
<proteinExistence type="predicted"/>
<dbReference type="EMBL" id="CAMAPF010000935">
    <property type="protein sequence ID" value="CAH9124896.1"/>
    <property type="molecule type" value="Genomic_DNA"/>
</dbReference>
<keyword evidence="3" id="KW-1185">Reference proteome</keyword>
<dbReference type="Proteomes" id="UP001152523">
    <property type="component" value="Unassembled WGS sequence"/>
</dbReference>
<name>A0AAV0EQ24_9ASTE</name>
<feature type="region of interest" description="Disordered" evidence="1">
    <location>
        <begin position="1"/>
        <end position="22"/>
    </location>
</feature>
<reference evidence="2" key="1">
    <citation type="submission" date="2022-07" db="EMBL/GenBank/DDBJ databases">
        <authorList>
            <person name="Macas J."/>
            <person name="Novak P."/>
            <person name="Neumann P."/>
        </authorList>
    </citation>
    <scope>NUCLEOTIDE SEQUENCE</scope>
</reference>
<organism evidence="2 3">
    <name type="scientific">Cuscuta epithymum</name>
    <dbReference type="NCBI Taxonomy" id="186058"/>
    <lineage>
        <taxon>Eukaryota</taxon>
        <taxon>Viridiplantae</taxon>
        <taxon>Streptophyta</taxon>
        <taxon>Embryophyta</taxon>
        <taxon>Tracheophyta</taxon>
        <taxon>Spermatophyta</taxon>
        <taxon>Magnoliopsida</taxon>
        <taxon>eudicotyledons</taxon>
        <taxon>Gunneridae</taxon>
        <taxon>Pentapetalae</taxon>
        <taxon>asterids</taxon>
        <taxon>lamiids</taxon>
        <taxon>Solanales</taxon>
        <taxon>Convolvulaceae</taxon>
        <taxon>Cuscuteae</taxon>
        <taxon>Cuscuta</taxon>
        <taxon>Cuscuta subgen. Cuscuta</taxon>
    </lineage>
</organism>
<gene>
    <name evidence="2" type="ORF">CEPIT_LOCUS26329</name>
</gene>